<protein>
    <recommendedName>
        <fullName evidence="1">IraD/Gp25-like domain-containing protein</fullName>
    </recommendedName>
</protein>
<dbReference type="Pfam" id="PF04965">
    <property type="entry name" value="GPW_gp25"/>
    <property type="match status" value="1"/>
</dbReference>
<evidence type="ECO:0000313" key="3">
    <source>
        <dbReference type="Proteomes" id="UP000199180"/>
    </source>
</evidence>
<keyword evidence="3" id="KW-1185">Reference proteome</keyword>
<dbReference type="OrthoDB" id="9802846at2"/>
<feature type="domain" description="IraD/Gp25-like" evidence="1">
    <location>
        <begin position="14"/>
        <end position="101"/>
    </location>
</feature>
<dbReference type="Proteomes" id="UP000199180">
    <property type="component" value="Unassembled WGS sequence"/>
</dbReference>
<dbReference type="SUPFAM" id="SSF160719">
    <property type="entry name" value="gpW/gp25-like"/>
    <property type="match status" value="1"/>
</dbReference>
<dbReference type="InterPro" id="IPR007048">
    <property type="entry name" value="IraD/Gp25-like"/>
</dbReference>
<evidence type="ECO:0000259" key="1">
    <source>
        <dbReference type="Pfam" id="PF04965"/>
    </source>
</evidence>
<accession>A0A1H9YCV9</accession>
<sequence>MLGMNSLSGRSLTGADHLRQSIRDVLTTPLGSRVMRRSYGSRLPELVDRPLNAETVAELRIATVEALARWEPRVEVQSVSVQAGAGSGVFEISMEAVVRDTGEVLTVEGVAVS</sequence>
<gene>
    <name evidence="2" type="ORF">SAMN04489858_101109</name>
</gene>
<dbReference type="Gene3D" id="3.10.450.40">
    <property type="match status" value="1"/>
</dbReference>
<reference evidence="2 3" key="1">
    <citation type="submission" date="2016-10" db="EMBL/GenBank/DDBJ databases">
        <authorList>
            <person name="de Groot N.N."/>
        </authorList>
    </citation>
    <scope>NUCLEOTIDE SEQUENCE [LARGE SCALE GENOMIC DNA]</scope>
    <source>
        <strain evidence="2 3">DSM 17862</strain>
    </source>
</reference>
<proteinExistence type="predicted"/>
<dbReference type="AlphaFoldDB" id="A0A1H9YCV9"/>
<organism evidence="2 3">
    <name type="scientific">Paracoccus homiensis</name>
    <dbReference type="NCBI Taxonomy" id="364199"/>
    <lineage>
        <taxon>Bacteria</taxon>
        <taxon>Pseudomonadati</taxon>
        <taxon>Pseudomonadota</taxon>
        <taxon>Alphaproteobacteria</taxon>
        <taxon>Rhodobacterales</taxon>
        <taxon>Paracoccaceae</taxon>
        <taxon>Paracoccus</taxon>
    </lineage>
</organism>
<dbReference type="STRING" id="364199.SAMN04489858_101109"/>
<name>A0A1H9YCV9_9RHOB</name>
<dbReference type="EMBL" id="FOHO01000001">
    <property type="protein sequence ID" value="SES66370.1"/>
    <property type="molecule type" value="Genomic_DNA"/>
</dbReference>
<evidence type="ECO:0000313" key="2">
    <source>
        <dbReference type="EMBL" id="SES66370.1"/>
    </source>
</evidence>